<reference evidence="2" key="2">
    <citation type="journal article" date="2024" name="Plant">
        <title>Genomic evolution and insights into agronomic trait innovations of Sesamum species.</title>
        <authorList>
            <person name="Miao H."/>
            <person name="Wang L."/>
            <person name="Qu L."/>
            <person name="Liu H."/>
            <person name="Sun Y."/>
            <person name="Le M."/>
            <person name="Wang Q."/>
            <person name="Wei S."/>
            <person name="Zheng Y."/>
            <person name="Lin W."/>
            <person name="Duan Y."/>
            <person name="Cao H."/>
            <person name="Xiong S."/>
            <person name="Wang X."/>
            <person name="Wei L."/>
            <person name="Li C."/>
            <person name="Ma Q."/>
            <person name="Ju M."/>
            <person name="Zhao R."/>
            <person name="Li G."/>
            <person name="Mu C."/>
            <person name="Tian Q."/>
            <person name="Mei H."/>
            <person name="Zhang T."/>
            <person name="Gao T."/>
            <person name="Zhang H."/>
        </authorList>
    </citation>
    <scope>NUCLEOTIDE SEQUENCE</scope>
    <source>
        <strain evidence="2">G02</strain>
    </source>
</reference>
<dbReference type="PANTHER" id="PTHR16166">
    <property type="entry name" value="VACUOLAR PROTEIN SORTING-ASSOCIATED PROTEIN VPS13"/>
    <property type="match status" value="1"/>
</dbReference>
<reference evidence="2" key="1">
    <citation type="submission" date="2020-06" db="EMBL/GenBank/DDBJ databases">
        <authorList>
            <person name="Li T."/>
            <person name="Hu X."/>
            <person name="Zhang T."/>
            <person name="Song X."/>
            <person name="Zhang H."/>
            <person name="Dai N."/>
            <person name="Sheng W."/>
            <person name="Hou X."/>
            <person name="Wei L."/>
        </authorList>
    </citation>
    <scope>NUCLEOTIDE SEQUENCE</scope>
    <source>
        <strain evidence="2">G02</strain>
        <tissue evidence="2">Leaf</tissue>
    </source>
</reference>
<dbReference type="AlphaFoldDB" id="A0AAW2REL9"/>
<accession>A0AAW2REL9</accession>
<name>A0AAW2REL9_SESRA</name>
<dbReference type="InterPro" id="IPR026847">
    <property type="entry name" value="VPS13"/>
</dbReference>
<dbReference type="InterPro" id="IPR009543">
    <property type="entry name" value="VPS13_VAB"/>
</dbReference>
<dbReference type="Pfam" id="PF25036">
    <property type="entry name" value="VPS13_VAB"/>
    <property type="match status" value="1"/>
</dbReference>
<protein>
    <recommendedName>
        <fullName evidence="1">Vacuolar protein sorting-associated protein 13 VPS13 adaptor binding domain-containing protein</fullName>
    </recommendedName>
</protein>
<dbReference type="PANTHER" id="PTHR16166:SF130">
    <property type="entry name" value="PROTEIN SORTING-ASSOCIATED PROTEIN, PUTATIVE (DUF1162)-RELATED"/>
    <property type="match status" value="1"/>
</dbReference>
<dbReference type="EMBL" id="JACGWJ010000013">
    <property type="protein sequence ID" value="KAL0377793.1"/>
    <property type="molecule type" value="Genomic_DNA"/>
</dbReference>
<gene>
    <name evidence="2" type="ORF">Sradi_3084800</name>
</gene>
<comment type="caution">
    <text evidence="2">The sequence shown here is derived from an EMBL/GenBank/DDBJ whole genome shotgun (WGS) entry which is preliminary data.</text>
</comment>
<evidence type="ECO:0000313" key="2">
    <source>
        <dbReference type="EMBL" id="KAL0377793.1"/>
    </source>
</evidence>
<feature type="domain" description="Vacuolar protein sorting-associated protein 13 VPS13 adaptor binding" evidence="1">
    <location>
        <begin position="296"/>
        <end position="606"/>
    </location>
</feature>
<proteinExistence type="predicted"/>
<sequence length="1186" mass="133101">MFSRHLALANRPPEASFFSVKLVQQGFRSTSPIHLSLLEAQQFAWRTRIVSSQDSQSFPGPFIVVEISKGIEDGLSIVVSPLLKIHNETDFSLELRFQRPQHEQTESASLILKAGEVIDDAITAFSAIDLSGGSRKALTSLSVGNYIFSFRPNIADGPRSFGNSSIEWSDELKDSSGYAPGNRNSLVAMQEQKELFLLPTIQVNLHLVADPHSTMDSDNTWSQATISSGSANNFYANPATIYFVVTLTSIGSSCKPVNSSDWLKKLQRQKGDIPHLDIELDFDGGKYFAVLRLSRGQRGTLQAGIFTSYVLQNDTDTPLFCFSANQKPLSRSDIESFGTGIPLELGSYLPPNSTTSWFLKCHKLRFKLLEEKALEAQLDLDVLSGLAEIDLEGEKLFGSKDIMRLGVSLRPSPAKEVSSHIVSLSPRYVICNESEDVIAIRQCYLEDMEELIAINSKQTIALRLKTVMRNNKETNIVENLLRKHTKSQNDSSFFIQFRPNETGLGWSGPICVASLGRFFLKFRKSLDFPESQSDNISYKENLGGFAAVHVVEEGSTIVLHFHRPPITKLPYRIENCLPDAPITYYQKGSSWLESLGAGVSVNYVWDDLTLPHKLVVQLDDVHLLREINLDKVRSWKPFYKNKQTRGLGFHLPIDKKPEDQKRTTYSRLIGSETVKVGFEVYADGVTRVLRICEFYGGHKVNMMSGSHRKMRLRISYFSVHLLEHAEQSLSVDQKWVGAPFAAMLRRHQSEKSDANEYILHVAVVLLPMNYSVKQVKYLSIVLQPLDLNLDEETLMKIVPFWRRSLSDSSTPRQQYYFDHFEIHPIKIVASFLPGDLHYSYSSTQETLRYAMRAIYIAKGSPLLPPAFASIFDDLASSSLDVFFDPSSGLLNLPGVTLGTLKLISKFIDNKGFSGTKRYFGDLGKTLKTAGSNVLFAAVTEISDTVLKGAETSGFNGMVNGFHQGILKLAMEPSVLSSAFLEGGPDRKIKLDRSPGVDELYIEGYLQAMLDTMYKQEYLRVRVIENQVILKNLPPSSSLIDEIMEHVKGFLQSKALLKGESSTSHSLRRIRGEREWRIGPTILTLCEHLFVSFMIRLLRKQSGKVISRIKWKEKAKADEDKAIVPSSSGEEQKLKLIWKWGIGKFVLSGIVAYVDGRLCRNIPNPLARRIVSGFLLSFLDQSDDETK</sequence>
<dbReference type="GO" id="GO:0006623">
    <property type="term" value="P:protein targeting to vacuole"/>
    <property type="evidence" value="ECO:0007669"/>
    <property type="project" value="TreeGrafter"/>
</dbReference>
<dbReference type="GO" id="GO:0045053">
    <property type="term" value="P:protein retention in Golgi apparatus"/>
    <property type="evidence" value="ECO:0007669"/>
    <property type="project" value="TreeGrafter"/>
</dbReference>
<organism evidence="2">
    <name type="scientific">Sesamum radiatum</name>
    <name type="common">Black benniseed</name>
    <dbReference type="NCBI Taxonomy" id="300843"/>
    <lineage>
        <taxon>Eukaryota</taxon>
        <taxon>Viridiplantae</taxon>
        <taxon>Streptophyta</taxon>
        <taxon>Embryophyta</taxon>
        <taxon>Tracheophyta</taxon>
        <taxon>Spermatophyta</taxon>
        <taxon>Magnoliopsida</taxon>
        <taxon>eudicotyledons</taxon>
        <taxon>Gunneridae</taxon>
        <taxon>Pentapetalae</taxon>
        <taxon>asterids</taxon>
        <taxon>lamiids</taxon>
        <taxon>Lamiales</taxon>
        <taxon>Pedaliaceae</taxon>
        <taxon>Sesamum</taxon>
    </lineage>
</organism>
<evidence type="ECO:0000259" key="1">
    <source>
        <dbReference type="Pfam" id="PF25036"/>
    </source>
</evidence>